<dbReference type="SUPFAM" id="SSF46785">
    <property type="entry name" value="Winged helix' DNA-binding domain"/>
    <property type="match status" value="1"/>
</dbReference>
<dbReference type="GO" id="GO:0003700">
    <property type="term" value="F:DNA-binding transcription factor activity"/>
    <property type="evidence" value="ECO:0007669"/>
    <property type="project" value="InterPro"/>
</dbReference>
<evidence type="ECO:0000313" key="4">
    <source>
        <dbReference type="EMBL" id="QNQ91486.1"/>
    </source>
</evidence>
<keyword evidence="1" id="KW-0805">Transcription regulation</keyword>
<name>A0A7H0SSG1_9CORY</name>
<dbReference type="EMBL" id="CP046884">
    <property type="protein sequence ID" value="QNQ91486.1"/>
    <property type="molecule type" value="Genomic_DNA"/>
</dbReference>
<dbReference type="KEGG" id="cpoy:GP475_08565"/>
<evidence type="ECO:0000256" key="3">
    <source>
        <dbReference type="ARBA" id="ARBA00023163"/>
    </source>
</evidence>
<keyword evidence="3" id="KW-0804">Transcription</keyword>
<dbReference type="Proteomes" id="UP000516320">
    <property type="component" value="Chromosome"/>
</dbReference>
<dbReference type="InterPro" id="IPR000835">
    <property type="entry name" value="HTH_MarR-typ"/>
</dbReference>
<proteinExistence type="predicted"/>
<protein>
    <submittedName>
        <fullName evidence="4">MarR family transcriptional regulator</fullName>
    </submittedName>
</protein>
<accession>A0A7H0SSG1</accession>
<dbReference type="InterPro" id="IPR036388">
    <property type="entry name" value="WH-like_DNA-bd_sf"/>
</dbReference>
<dbReference type="PROSITE" id="PS50995">
    <property type="entry name" value="HTH_MARR_2"/>
    <property type="match status" value="1"/>
</dbReference>
<dbReference type="AlphaFoldDB" id="A0A7H0SSG1"/>
<dbReference type="SMART" id="SM00347">
    <property type="entry name" value="HTH_MARR"/>
    <property type="match status" value="1"/>
</dbReference>
<evidence type="ECO:0000256" key="2">
    <source>
        <dbReference type="ARBA" id="ARBA00023125"/>
    </source>
</evidence>
<dbReference type="InterPro" id="IPR036390">
    <property type="entry name" value="WH_DNA-bd_sf"/>
</dbReference>
<organism evidence="4 5">
    <name type="scientific">Corynebacterium poyangense</name>
    <dbReference type="NCBI Taxonomy" id="2684405"/>
    <lineage>
        <taxon>Bacteria</taxon>
        <taxon>Bacillati</taxon>
        <taxon>Actinomycetota</taxon>
        <taxon>Actinomycetes</taxon>
        <taxon>Mycobacteriales</taxon>
        <taxon>Corynebacteriaceae</taxon>
        <taxon>Corynebacterium</taxon>
    </lineage>
</organism>
<dbReference type="PANTHER" id="PTHR42756">
    <property type="entry name" value="TRANSCRIPTIONAL REGULATOR, MARR"/>
    <property type="match status" value="1"/>
</dbReference>
<reference evidence="4 5" key="1">
    <citation type="submission" date="2019-12" db="EMBL/GenBank/DDBJ databases">
        <title>Corynebacterium sp. nov., isolated from feces of the Anser Albifrons in China.</title>
        <authorList>
            <person name="Liu Q."/>
        </authorList>
    </citation>
    <scope>NUCLEOTIDE SEQUENCE [LARGE SCALE GENOMIC DNA]</scope>
    <source>
        <strain evidence="4 5">4H37-19</strain>
    </source>
</reference>
<keyword evidence="2" id="KW-0238">DNA-binding</keyword>
<dbReference type="Gene3D" id="1.10.10.10">
    <property type="entry name" value="Winged helix-like DNA-binding domain superfamily/Winged helix DNA-binding domain"/>
    <property type="match status" value="1"/>
</dbReference>
<sequence length="175" mass="19791">MKDPLKSAELFRYLILALQRQGSRELNQKLARLNLTASQAEAIEIVGTQGPLTTREVGAQLVCETGSPSRLLSTLAQKGFIVRSTPEQDRRATLHSLTKFGRQTLGNIQQLNQEFYQHLAEDLAKVHSNEQMDIVTQIARLIQSPTMRETLHQRFPEYFKSEDFANIPTLGVKKT</sequence>
<keyword evidence="5" id="KW-1185">Reference proteome</keyword>
<dbReference type="PANTHER" id="PTHR42756:SF1">
    <property type="entry name" value="TRANSCRIPTIONAL REPRESSOR OF EMRAB OPERON"/>
    <property type="match status" value="1"/>
</dbReference>
<dbReference type="GO" id="GO:0003677">
    <property type="term" value="F:DNA binding"/>
    <property type="evidence" value="ECO:0007669"/>
    <property type="project" value="UniProtKB-KW"/>
</dbReference>
<evidence type="ECO:0000256" key="1">
    <source>
        <dbReference type="ARBA" id="ARBA00023015"/>
    </source>
</evidence>
<dbReference type="Pfam" id="PF13463">
    <property type="entry name" value="HTH_27"/>
    <property type="match status" value="1"/>
</dbReference>
<evidence type="ECO:0000313" key="5">
    <source>
        <dbReference type="Proteomes" id="UP000516320"/>
    </source>
</evidence>
<gene>
    <name evidence="4" type="ORF">GP475_08565</name>
</gene>